<feature type="transmembrane region" description="Helical" evidence="1">
    <location>
        <begin position="37"/>
        <end position="67"/>
    </location>
</feature>
<dbReference type="Proteomes" id="UP000019277">
    <property type="component" value="Unassembled WGS sequence"/>
</dbReference>
<protein>
    <submittedName>
        <fullName evidence="2">Uncharacterized protein</fullName>
    </submittedName>
</protein>
<evidence type="ECO:0000313" key="3">
    <source>
        <dbReference type="Proteomes" id="UP000019277"/>
    </source>
</evidence>
<organism evidence="2 3">
    <name type="scientific">Actinokineospora spheciospongiae</name>
    <dbReference type="NCBI Taxonomy" id="909613"/>
    <lineage>
        <taxon>Bacteria</taxon>
        <taxon>Bacillati</taxon>
        <taxon>Actinomycetota</taxon>
        <taxon>Actinomycetes</taxon>
        <taxon>Pseudonocardiales</taxon>
        <taxon>Pseudonocardiaceae</taxon>
        <taxon>Actinokineospora</taxon>
    </lineage>
</organism>
<feature type="transmembrane region" description="Helical" evidence="1">
    <location>
        <begin position="119"/>
        <end position="137"/>
    </location>
</feature>
<evidence type="ECO:0000313" key="2">
    <source>
        <dbReference type="EMBL" id="EWC59173.1"/>
    </source>
</evidence>
<dbReference type="AlphaFoldDB" id="W7IFS1"/>
<dbReference type="EMBL" id="AYXG01000215">
    <property type="protein sequence ID" value="EWC59173.1"/>
    <property type="molecule type" value="Genomic_DNA"/>
</dbReference>
<keyword evidence="1" id="KW-0472">Membrane</keyword>
<feature type="transmembrane region" description="Helical" evidence="1">
    <location>
        <begin position="79"/>
        <end position="99"/>
    </location>
</feature>
<evidence type="ECO:0000256" key="1">
    <source>
        <dbReference type="SAM" id="Phobius"/>
    </source>
</evidence>
<name>W7IFS1_9PSEU</name>
<dbReference type="RefSeq" id="WP_052021847.1">
    <property type="nucleotide sequence ID" value="NZ_AYXG01000215.1"/>
</dbReference>
<keyword evidence="1" id="KW-0812">Transmembrane</keyword>
<reference evidence="2 3" key="1">
    <citation type="journal article" date="2014" name="Genome Announc.">
        <title>Draft Genome Sequence of the Antitrypanosomally Active Sponge-Associated Bacterium Actinokineospora sp. Strain EG49.</title>
        <authorList>
            <person name="Harjes J."/>
            <person name="Ryu T."/>
            <person name="Abdelmohsen U.R."/>
            <person name="Moitinho-Silva L."/>
            <person name="Horn H."/>
            <person name="Ravasi T."/>
            <person name="Hentschel U."/>
        </authorList>
    </citation>
    <scope>NUCLEOTIDE SEQUENCE [LARGE SCALE GENOMIC DNA]</scope>
    <source>
        <strain evidence="2 3">EG49</strain>
    </source>
</reference>
<keyword evidence="1" id="KW-1133">Transmembrane helix</keyword>
<sequence>MTDVGAGISARWLPVAVALAGAGVVADLWWQGAAVGLLVVAGALAAAAALVPASPAPLLLLLVAAAVTTALGDDPLRPAVLVLVPLGHAVHLGAALGALLPRGARLHPAALGPPLRRAAAVQAGVFAAVGVLALLPAGRTPPVLEVAALLSVAGVAVLVLVLDRSR</sequence>
<gene>
    <name evidence="2" type="ORF">UO65_5520</name>
</gene>
<dbReference type="PATRIC" id="fig|909613.9.peg.5519"/>
<feature type="transmembrane region" description="Helical" evidence="1">
    <location>
        <begin position="12"/>
        <end position="30"/>
    </location>
</feature>
<comment type="caution">
    <text evidence="2">The sequence shown here is derived from an EMBL/GenBank/DDBJ whole genome shotgun (WGS) entry which is preliminary data.</text>
</comment>
<dbReference type="eggNOG" id="ENOG50306U5">
    <property type="taxonomic scope" value="Bacteria"/>
</dbReference>
<feature type="transmembrane region" description="Helical" evidence="1">
    <location>
        <begin position="143"/>
        <end position="162"/>
    </location>
</feature>
<dbReference type="STRING" id="909613.UO65_5520"/>
<keyword evidence="3" id="KW-1185">Reference proteome</keyword>
<proteinExistence type="predicted"/>
<accession>W7IFS1</accession>